<proteinExistence type="predicted"/>
<dbReference type="EMBL" id="JAAOIV010000005">
    <property type="protein sequence ID" value="NHN55773.1"/>
    <property type="molecule type" value="Genomic_DNA"/>
</dbReference>
<reference evidence="2" key="1">
    <citation type="submission" date="2020-03" db="EMBL/GenBank/DDBJ databases">
        <title>Draft sequencing of Calidifontibacter sp. DB0510.</title>
        <authorList>
            <person name="Kim D.-U."/>
        </authorList>
    </citation>
    <scope>NUCLEOTIDE SEQUENCE</scope>
    <source>
        <strain evidence="2">DB0510</strain>
    </source>
</reference>
<evidence type="ECO:0000313" key="2">
    <source>
        <dbReference type="EMBL" id="NHN55773.1"/>
    </source>
</evidence>
<gene>
    <name evidence="2" type="ORF">G9U51_08285</name>
</gene>
<evidence type="ECO:0000313" key="3">
    <source>
        <dbReference type="Proteomes" id="UP000744769"/>
    </source>
</evidence>
<name>A0A967EH06_9MICO</name>
<dbReference type="AlphaFoldDB" id="A0A967EH06"/>
<feature type="compositionally biased region" description="Polar residues" evidence="1">
    <location>
        <begin position="86"/>
        <end position="96"/>
    </location>
</feature>
<keyword evidence="3" id="KW-1185">Reference proteome</keyword>
<protein>
    <submittedName>
        <fullName evidence="2">Uncharacterized protein</fullName>
    </submittedName>
</protein>
<dbReference type="Proteomes" id="UP000744769">
    <property type="component" value="Unassembled WGS sequence"/>
</dbReference>
<organism evidence="2 3">
    <name type="scientific">Metallococcus carri</name>
    <dbReference type="NCBI Taxonomy" id="1656884"/>
    <lineage>
        <taxon>Bacteria</taxon>
        <taxon>Bacillati</taxon>
        <taxon>Actinomycetota</taxon>
        <taxon>Actinomycetes</taxon>
        <taxon>Micrococcales</taxon>
        <taxon>Dermacoccaceae</taxon>
        <taxon>Metallococcus</taxon>
    </lineage>
</organism>
<comment type="caution">
    <text evidence="2">The sequence shown here is derived from an EMBL/GenBank/DDBJ whole genome shotgun (WGS) entry which is preliminary data.</text>
</comment>
<accession>A0A967EH06</accession>
<feature type="region of interest" description="Disordered" evidence="1">
    <location>
        <begin position="1"/>
        <end position="96"/>
    </location>
</feature>
<feature type="compositionally biased region" description="Low complexity" evidence="1">
    <location>
        <begin position="65"/>
        <end position="78"/>
    </location>
</feature>
<evidence type="ECO:0000256" key="1">
    <source>
        <dbReference type="SAM" id="MobiDB-lite"/>
    </source>
</evidence>
<sequence length="96" mass="9698">MARKTAATKPADDQTEPDTVDLTHPLTGNTISARPQDVALLRGDGWVPAGEEGGTDPAEGERIVASDGSATGDADATSQDAETGDGSENPSTSTTD</sequence>
<dbReference type="RefSeq" id="WP_166195903.1">
    <property type="nucleotide sequence ID" value="NZ_JAAOIV010000005.1"/>
</dbReference>